<sequence length="116" mass="13273">SSSDIPDIRKNISDAQDILKAYDKKIRHLERTLAVFRSMASHLTERIEETSFLLSPIRQLPDEILAEVFKMSMPLGSVFSCTKRPSPSFLTVCVRWRTVALSTPSIWQSITLDYSR</sequence>
<organism evidence="1 2">
    <name type="scientific">Dendrothele bispora (strain CBS 962.96)</name>
    <dbReference type="NCBI Taxonomy" id="1314807"/>
    <lineage>
        <taxon>Eukaryota</taxon>
        <taxon>Fungi</taxon>
        <taxon>Dikarya</taxon>
        <taxon>Basidiomycota</taxon>
        <taxon>Agaricomycotina</taxon>
        <taxon>Agaricomycetes</taxon>
        <taxon>Agaricomycetidae</taxon>
        <taxon>Agaricales</taxon>
        <taxon>Agaricales incertae sedis</taxon>
        <taxon>Dendrothele</taxon>
    </lineage>
</organism>
<feature type="non-terminal residue" evidence="1">
    <location>
        <position position="116"/>
    </location>
</feature>
<feature type="non-terminal residue" evidence="1">
    <location>
        <position position="1"/>
    </location>
</feature>
<dbReference type="EMBL" id="ML179113">
    <property type="protein sequence ID" value="THU99845.1"/>
    <property type="molecule type" value="Genomic_DNA"/>
</dbReference>
<reference evidence="1 2" key="1">
    <citation type="journal article" date="2019" name="Nat. Ecol. Evol.">
        <title>Megaphylogeny resolves global patterns of mushroom evolution.</title>
        <authorList>
            <person name="Varga T."/>
            <person name="Krizsan K."/>
            <person name="Foldi C."/>
            <person name="Dima B."/>
            <person name="Sanchez-Garcia M."/>
            <person name="Sanchez-Ramirez S."/>
            <person name="Szollosi G.J."/>
            <person name="Szarkandi J.G."/>
            <person name="Papp V."/>
            <person name="Albert L."/>
            <person name="Andreopoulos W."/>
            <person name="Angelini C."/>
            <person name="Antonin V."/>
            <person name="Barry K.W."/>
            <person name="Bougher N.L."/>
            <person name="Buchanan P."/>
            <person name="Buyck B."/>
            <person name="Bense V."/>
            <person name="Catcheside P."/>
            <person name="Chovatia M."/>
            <person name="Cooper J."/>
            <person name="Damon W."/>
            <person name="Desjardin D."/>
            <person name="Finy P."/>
            <person name="Geml J."/>
            <person name="Haridas S."/>
            <person name="Hughes K."/>
            <person name="Justo A."/>
            <person name="Karasinski D."/>
            <person name="Kautmanova I."/>
            <person name="Kiss B."/>
            <person name="Kocsube S."/>
            <person name="Kotiranta H."/>
            <person name="LaButti K.M."/>
            <person name="Lechner B.E."/>
            <person name="Liimatainen K."/>
            <person name="Lipzen A."/>
            <person name="Lukacs Z."/>
            <person name="Mihaltcheva S."/>
            <person name="Morgado L.N."/>
            <person name="Niskanen T."/>
            <person name="Noordeloos M.E."/>
            <person name="Ohm R.A."/>
            <person name="Ortiz-Santana B."/>
            <person name="Ovrebo C."/>
            <person name="Racz N."/>
            <person name="Riley R."/>
            <person name="Savchenko A."/>
            <person name="Shiryaev A."/>
            <person name="Soop K."/>
            <person name="Spirin V."/>
            <person name="Szebenyi C."/>
            <person name="Tomsovsky M."/>
            <person name="Tulloss R.E."/>
            <person name="Uehling J."/>
            <person name="Grigoriev I.V."/>
            <person name="Vagvolgyi C."/>
            <person name="Papp T."/>
            <person name="Martin F.M."/>
            <person name="Miettinen O."/>
            <person name="Hibbett D.S."/>
            <person name="Nagy L.G."/>
        </authorList>
    </citation>
    <scope>NUCLEOTIDE SEQUENCE [LARGE SCALE GENOMIC DNA]</scope>
    <source>
        <strain evidence="1 2">CBS 962.96</strain>
    </source>
</reference>
<dbReference type="Proteomes" id="UP000297245">
    <property type="component" value="Unassembled WGS sequence"/>
</dbReference>
<name>A0A4V4HGR8_DENBC</name>
<gene>
    <name evidence="1" type="ORF">K435DRAFT_560278</name>
</gene>
<protein>
    <submittedName>
        <fullName evidence="1">Uncharacterized protein</fullName>
    </submittedName>
</protein>
<accession>A0A4V4HGR8</accession>
<proteinExistence type="predicted"/>
<keyword evidence="2" id="KW-1185">Reference proteome</keyword>
<dbReference type="OrthoDB" id="3269400at2759"/>
<evidence type="ECO:0000313" key="2">
    <source>
        <dbReference type="Proteomes" id="UP000297245"/>
    </source>
</evidence>
<dbReference type="AlphaFoldDB" id="A0A4V4HGR8"/>
<dbReference type="Gene3D" id="1.20.1280.50">
    <property type="match status" value="1"/>
</dbReference>
<evidence type="ECO:0000313" key="1">
    <source>
        <dbReference type="EMBL" id="THU99845.1"/>
    </source>
</evidence>